<dbReference type="Pfam" id="PF13478">
    <property type="entry name" value="XdhC_C"/>
    <property type="match status" value="1"/>
</dbReference>
<organism evidence="3 4">
    <name type="scientific">Alsobacter ponti</name>
    <dbReference type="NCBI Taxonomy" id="2962936"/>
    <lineage>
        <taxon>Bacteria</taxon>
        <taxon>Pseudomonadati</taxon>
        <taxon>Pseudomonadota</taxon>
        <taxon>Alphaproteobacteria</taxon>
        <taxon>Hyphomicrobiales</taxon>
        <taxon>Alsobacteraceae</taxon>
        <taxon>Alsobacter</taxon>
    </lineage>
</organism>
<reference evidence="3 4" key="1">
    <citation type="submission" date="2022-07" db="EMBL/GenBank/DDBJ databases">
        <authorList>
            <person name="Li W.-J."/>
            <person name="Deng Q.-Q."/>
        </authorList>
    </citation>
    <scope>NUCLEOTIDE SEQUENCE [LARGE SCALE GENOMIC DNA]</scope>
    <source>
        <strain evidence="3 4">SYSU M60028</strain>
    </source>
</reference>
<dbReference type="NCBIfam" id="TIGR02964">
    <property type="entry name" value="xanthine_xdhC"/>
    <property type="match status" value="1"/>
</dbReference>
<comment type="caution">
    <text evidence="3">The sequence shown here is derived from an EMBL/GenBank/DDBJ whole genome shotgun (WGS) entry which is preliminary data.</text>
</comment>
<dbReference type="RefSeq" id="WP_254738918.1">
    <property type="nucleotide sequence ID" value="NZ_JANCLU010000003.1"/>
</dbReference>
<evidence type="ECO:0000259" key="2">
    <source>
        <dbReference type="Pfam" id="PF13478"/>
    </source>
</evidence>
<dbReference type="PANTHER" id="PTHR30388:SF6">
    <property type="entry name" value="XANTHINE DEHYDROGENASE SUBUNIT A-RELATED"/>
    <property type="match status" value="1"/>
</dbReference>
<dbReference type="InterPro" id="IPR027051">
    <property type="entry name" value="XdhC_Rossmann_dom"/>
</dbReference>
<feature type="domain" description="XdhC- CoxI" evidence="1">
    <location>
        <begin position="12"/>
        <end position="69"/>
    </location>
</feature>
<dbReference type="InterPro" id="IPR052698">
    <property type="entry name" value="MoCofactor_Util/Proc"/>
</dbReference>
<gene>
    <name evidence="3" type="primary">xdhC</name>
    <name evidence="3" type="ORF">NK718_04155</name>
</gene>
<evidence type="ECO:0000313" key="3">
    <source>
        <dbReference type="EMBL" id="MCP8937696.1"/>
    </source>
</evidence>
<sequence>MLVWSRIRETIETQGRAALASVAMVAGSAPREAGARIVLRPDGGFWGTVGGGALEHELIAEARALLAAEAAPARLRDWSLGPELGQCCGGRVATLTEVFDRRDLAEVEAWAAREAAGPFETEATLGEDGRVRRSLRTASGAVAAGPRRAGEPFVERFGEDATPVLLFGAGHVGRALALALAPLPFRVRWIDSRADAFPPLVPANAEAVLTADPEAEIAAAPSGALVMIMTHSHPLDLALATAALSRSDLPHVGLIGSATKRARFLRRMRAAGLGDAALARLACPIGVAGVVGKEPAVIAASVAVQLLQWRGLAAGVAPAEPLSARAAPGPVATLAERRARPARVARTR</sequence>
<dbReference type="SUPFAM" id="SSF51735">
    <property type="entry name" value="NAD(P)-binding Rossmann-fold domains"/>
    <property type="match status" value="1"/>
</dbReference>
<dbReference type="InterPro" id="IPR003777">
    <property type="entry name" value="XdhC_CoxI"/>
</dbReference>
<evidence type="ECO:0000259" key="1">
    <source>
        <dbReference type="Pfam" id="PF02625"/>
    </source>
</evidence>
<dbReference type="EMBL" id="JANCLU010000003">
    <property type="protein sequence ID" value="MCP8937696.1"/>
    <property type="molecule type" value="Genomic_DNA"/>
</dbReference>
<name>A0ABT1L867_9HYPH</name>
<accession>A0ABT1L867</accession>
<dbReference type="PANTHER" id="PTHR30388">
    <property type="entry name" value="ALDEHYDE OXIDOREDUCTASE MOLYBDENUM COFACTOR ASSEMBLY PROTEIN"/>
    <property type="match status" value="1"/>
</dbReference>
<keyword evidence="4" id="KW-1185">Reference proteome</keyword>
<dbReference type="InterPro" id="IPR014308">
    <property type="entry name" value="Xanthine_DH_XdhC"/>
</dbReference>
<protein>
    <submittedName>
        <fullName evidence="3">Xanthine dehydrogenase accessory protein XdhC</fullName>
    </submittedName>
</protein>
<dbReference type="Proteomes" id="UP001205890">
    <property type="component" value="Unassembled WGS sequence"/>
</dbReference>
<evidence type="ECO:0000313" key="4">
    <source>
        <dbReference type="Proteomes" id="UP001205890"/>
    </source>
</evidence>
<dbReference type="InterPro" id="IPR036291">
    <property type="entry name" value="NAD(P)-bd_dom_sf"/>
</dbReference>
<feature type="domain" description="XdhC Rossmann" evidence="2">
    <location>
        <begin position="164"/>
        <end position="305"/>
    </location>
</feature>
<proteinExistence type="predicted"/>
<dbReference type="Pfam" id="PF02625">
    <property type="entry name" value="XdhC_CoxI"/>
    <property type="match status" value="1"/>
</dbReference>
<dbReference type="Gene3D" id="3.40.50.720">
    <property type="entry name" value="NAD(P)-binding Rossmann-like Domain"/>
    <property type="match status" value="1"/>
</dbReference>